<dbReference type="AlphaFoldDB" id="A0A1G8KAU5"/>
<dbReference type="Gene3D" id="3.20.20.190">
    <property type="entry name" value="Phosphatidylinositol (PI) phosphodiesterase"/>
    <property type="match status" value="1"/>
</dbReference>
<dbReference type="RefSeq" id="WP_091276954.1">
    <property type="nucleotide sequence ID" value="NZ_FNDK01000044.1"/>
</dbReference>
<accession>A0A1G8KAU5</accession>
<name>A0A1G8KAU5_9BACI</name>
<sequence length="280" mass="31163">MNKKLRIGLFMALLLFTSLPFGTAMAEEEVTKKEQKQVLNIAHRGASGHAPENTMAAFEKSVDMKADMFELDVQMSKDGELVVIHDTTVDRTTNGTGAVKDLTYEEIRELDAGSHFSDEFTGEKIPTLGEVLDEYRGKSGILIEVKSPSLYPGIAEKVADELTSRNMDKPNNNKIIVQSFDHDFVQTFHSLLPSVPVGVLISYNPFGISDSLLSEFTEYADYVNPNKDMMDASLLERIHSFGMETHPWTVRSQEAADSLLQLGVDGIITDYPDYVDPHKP</sequence>
<organism evidence="3 4">
    <name type="scientific">Alteribacillus persepolensis</name>
    <dbReference type="NCBI Taxonomy" id="568899"/>
    <lineage>
        <taxon>Bacteria</taxon>
        <taxon>Bacillati</taxon>
        <taxon>Bacillota</taxon>
        <taxon>Bacilli</taxon>
        <taxon>Bacillales</taxon>
        <taxon>Bacillaceae</taxon>
        <taxon>Alteribacillus</taxon>
    </lineage>
</organism>
<evidence type="ECO:0000259" key="2">
    <source>
        <dbReference type="PROSITE" id="PS51704"/>
    </source>
</evidence>
<dbReference type="GO" id="GO:0006629">
    <property type="term" value="P:lipid metabolic process"/>
    <property type="evidence" value="ECO:0007669"/>
    <property type="project" value="InterPro"/>
</dbReference>
<dbReference type="InterPro" id="IPR017946">
    <property type="entry name" value="PLC-like_Pdiesterase_TIM-brl"/>
</dbReference>
<dbReference type="STRING" id="568899.SAMN05192534_14413"/>
<protein>
    <submittedName>
        <fullName evidence="3">Glycerophosphoryl diester phosphodiesterase</fullName>
    </submittedName>
</protein>
<reference evidence="3 4" key="1">
    <citation type="submission" date="2016-10" db="EMBL/GenBank/DDBJ databases">
        <authorList>
            <person name="de Groot N.N."/>
        </authorList>
    </citation>
    <scope>NUCLEOTIDE SEQUENCE [LARGE SCALE GENOMIC DNA]</scope>
    <source>
        <strain evidence="3 4">DSM 21632</strain>
    </source>
</reference>
<keyword evidence="1" id="KW-0732">Signal</keyword>
<gene>
    <name evidence="3" type="ORF">SAMN05192534_14413</name>
</gene>
<evidence type="ECO:0000256" key="1">
    <source>
        <dbReference type="SAM" id="SignalP"/>
    </source>
</evidence>
<proteinExistence type="predicted"/>
<dbReference type="InterPro" id="IPR030395">
    <property type="entry name" value="GP_PDE_dom"/>
</dbReference>
<feature type="chain" id="PRO_5011461153" evidence="1">
    <location>
        <begin position="27"/>
        <end position="280"/>
    </location>
</feature>
<dbReference type="SUPFAM" id="SSF51695">
    <property type="entry name" value="PLC-like phosphodiesterases"/>
    <property type="match status" value="1"/>
</dbReference>
<feature type="signal peptide" evidence="1">
    <location>
        <begin position="1"/>
        <end position="26"/>
    </location>
</feature>
<dbReference type="PROSITE" id="PS51704">
    <property type="entry name" value="GP_PDE"/>
    <property type="match status" value="1"/>
</dbReference>
<evidence type="ECO:0000313" key="3">
    <source>
        <dbReference type="EMBL" id="SDI40541.1"/>
    </source>
</evidence>
<evidence type="ECO:0000313" key="4">
    <source>
        <dbReference type="Proteomes" id="UP000199163"/>
    </source>
</evidence>
<feature type="domain" description="GP-PDE" evidence="2">
    <location>
        <begin position="38"/>
        <end position="279"/>
    </location>
</feature>
<dbReference type="GO" id="GO:0008081">
    <property type="term" value="F:phosphoric diester hydrolase activity"/>
    <property type="evidence" value="ECO:0007669"/>
    <property type="project" value="InterPro"/>
</dbReference>
<dbReference type="PANTHER" id="PTHR46211:SF1">
    <property type="entry name" value="GLYCEROPHOSPHODIESTER PHOSPHODIESTERASE, CYTOPLASMIC"/>
    <property type="match status" value="1"/>
</dbReference>
<dbReference type="Proteomes" id="UP000199163">
    <property type="component" value="Unassembled WGS sequence"/>
</dbReference>
<dbReference type="OrthoDB" id="384721at2"/>
<dbReference type="Pfam" id="PF03009">
    <property type="entry name" value="GDPD"/>
    <property type="match status" value="1"/>
</dbReference>
<dbReference type="PANTHER" id="PTHR46211">
    <property type="entry name" value="GLYCEROPHOSPHORYL DIESTER PHOSPHODIESTERASE"/>
    <property type="match status" value="1"/>
</dbReference>
<keyword evidence="4" id="KW-1185">Reference proteome</keyword>
<dbReference type="EMBL" id="FNDK01000044">
    <property type="protein sequence ID" value="SDI40541.1"/>
    <property type="molecule type" value="Genomic_DNA"/>
</dbReference>